<dbReference type="EMBL" id="OX451737">
    <property type="protein sequence ID" value="CAI8599227.1"/>
    <property type="molecule type" value="Genomic_DNA"/>
</dbReference>
<gene>
    <name evidence="1" type="ORF">VFH_II164760</name>
</gene>
<evidence type="ECO:0000313" key="2">
    <source>
        <dbReference type="Proteomes" id="UP001157006"/>
    </source>
</evidence>
<sequence>MAGRKAKINFVLRDLRDNMLHCTLWEGYTTQYFEFKYKQVDPSAPTVIILKYANVKEEGKFRLSVTNVYNVSKIHINEDVLEISDFLQCLPKDPQMGKSRNNTSKSTHDYSQKSSRYYLSLTDKLFSKVVHLPLDEITLLTKPTLWMDTQLRQRNEGLRL</sequence>
<proteinExistence type="predicted"/>
<reference evidence="1 2" key="1">
    <citation type="submission" date="2023-01" db="EMBL/GenBank/DDBJ databases">
        <authorList>
            <person name="Kreplak J."/>
        </authorList>
    </citation>
    <scope>NUCLEOTIDE SEQUENCE [LARGE SCALE GENOMIC DNA]</scope>
</reference>
<dbReference type="CDD" id="cd04481">
    <property type="entry name" value="RPA1_DBD_B_like"/>
    <property type="match status" value="1"/>
</dbReference>
<dbReference type="SUPFAM" id="SSF50249">
    <property type="entry name" value="Nucleic acid-binding proteins"/>
    <property type="match status" value="1"/>
</dbReference>
<dbReference type="AlphaFoldDB" id="A0AAV0ZN66"/>
<name>A0AAV0ZN66_VICFA</name>
<dbReference type="Proteomes" id="UP001157006">
    <property type="component" value="Chromosome 2"/>
</dbReference>
<accession>A0AAV0ZN66</accession>
<organism evidence="1 2">
    <name type="scientific">Vicia faba</name>
    <name type="common">Broad bean</name>
    <name type="synonym">Faba vulgaris</name>
    <dbReference type="NCBI Taxonomy" id="3906"/>
    <lineage>
        <taxon>Eukaryota</taxon>
        <taxon>Viridiplantae</taxon>
        <taxon>Streptophyta</taxon>
        <taxon>Embryophyta</taxon>
        <taxon>Tracheophyta</taxon>
        <taxon>Spermatophyta</taxon>
        <taxon>Magnoliopsida</taxon>
        <taxon>eudicotyledons</taxon>
        <taxon>Gunneridae</taxon>
        <taxon>Pentapetalae</taxon>
        <taxon>rosids</taxon>
        <taxon>fabids</taxon>
        <taxon>Fabales</taxon>
        <taxon>Fabaceae</taxon>
        <taxon>Papilionoideae</taxon>
        <taxon>50 kb inversion clade</taxon>
        <taxon>NPAAA clade</taxon>
        <taxon>Hologalegina</taxon>
        <taxon>IRL clade</taxon>
        <taxon>Fabeae</taxon>
        <taxon>Vicia</taxon>
    </lineage>
</organism>
<dbReference type="InterPro" id="IPR012340">
    <property type="entry name" value="NA-bd_OB-fold"/>
</dbReference>
<keyword evidence="2" id="KW-1185">Reference proteome</keyword>
<dbReference type="Gene3D" id="2.40.50.140">
    <property type="entry name" value="Nucleic acid-binding proteins"/>
    <property type="match status" value="1"/>
</dbReference>
<evidence type="ECO:0000313" key="1">
    <source>
        <dbReference type="EMBL" id="CAI8599227.1"/>
    </source>
</evidence>
<protein>
    <submittedName>
        <fullName evidence="1">Uncharacterized protein</fullName>
    </submittedName>
</protein>